<evidence type="ECO:0000313" key="1">
    <source>
        <dbReference type="EMBL" id="KAK5989615.1"/>
    </source>
</evidence>
<keyword evidence="2" id="KW-1185">Reference proteome</keyword>
<dbReference type="EMBL" id="JAVFKD010000014">
    <property type="protein sequence ID" value="KAK5989615.1"/>
    <property type="molecule type" value="Genomic_DNA"/>
</dbReference>
<proteinExistence type="predicted"/>
<sequence length="146" mass="16693">MRDVLPTIQSVTATFEVLFLTRILNLLLSSAVYLGFNEVVWGRTTGYGYGFKPEFAPYRITECFPREPFNPFISGSLTSLPLHIHPNFEHTTINEDDRSITRFSRNRNLNNIWGGSDLGLRGFLSRCANKSRDRARWEGKALHKVA</sequence>
<name>A0ABR0SCX1_9HYPO</name>
<protein>
    <submittedName>
        <fullName evidence="1">Uncharacterized protein</fullName>
    </submittedName>
</protein>
<dbReference type="Proteomes" id="UP001338125">
    <property type="component" value="Unassembled WGS sequence"/>
</dbReference>
<organism evidence="1 2">
    <name type="scientific">Cladobotryum mycophilum</name>
    <dbReference type="NCBI Taxonomy" id="491253"/>
    <lineage>
        <taxon>Eukaryota</taxon>
        <taxon>Fungi</taxon>
        <taxon>Dikarya</taxon>
        <taxon>Ascomycota</taxon>
        <taxon>Pezizomycotina</taxon>
        <taxon>Sordariomycetes</taxon>
        <taxon>Hypocreomycetidae</taxon>
        <taxon>Hypocreales</taxon>
        <taxon>Hypocreaceae</taxon>
        <taxon>Cladobotryum</taxon>
    </lineage>
</organism>
<reference evidence="1 2" key="1">
    <citation type="submission" date="2024-01" db="EMBL/GenBank/DDBJ databases">
        <title>Complete genome of Cladobotryum mycophilum ATHUM6906.</title>
        <authorList>
            <person name="Christinaki A.C."/>
            <person name="Myridakis A.I."/>
            <person name="Kouvelis V.N."/>
        </authorList>
    </citation>
    <scope>NUCLEOTIDE SEQUENCE [LARGE SCALE GENOMIC DNA]</scope>
    <source>
        <strain evidence="1 2">ATHUM6906</strain>
    </source>
</reference>
<gene>
    <name evidence="1" type="ORF">PT974_07869</name>
</gene>
<accession>A0ABR0SCX1</accession>
<evidence type="ECO:0000313" key="2">
    <source>
        <dbReference type="Proteomes" id="UP001338125"/>
    </source>
</evidence>
<comment type="caution">
    <text evidence="1">The sequence shown here is derived from an EMBL/GenBank/DDBJ whole genome shotgun (WGS) entry which is preliminary data.</text>
</comment>